<feature type="domain" description="Carrier" evidence="7">
    <location>
        <begin position="910"/>
        <end position="985"/>
    </location>
</feature>
<evidence type="ECO:0000313" key="10">
    <source>
        <dbReference type="Proteomes" id="UP000327294"/>
    </source>
</evidence>
<evidence type="ECO:0000256" key="5">
    <source>
        <dbReference type="ARBA" id="ARBA00023268"/>
    </source>
</evidence>
<dbReference type="GO" id="GO:0004315">
    <property type="term" value="F:3-oxoacyl-[acyl-carrier-protein] synthase activity"/>
    <property type="evidence" value="ECO:0007669"/>
    <property type="project" value="InterPro"/>
</dbReference>
<dbReference type="Pfam" id="PF02801">
    <property type="entry name" value="Ketoacyl-synt_C"/>
    <property type="match status" value="1"/>
</dbReference>
<accession>A0A5P8KCC8</accession>
<evidence type="ECO:0000256" key="2">
    <source>
        <dbReference type="ARBA" id="ARBA00022553"/>
    </source>
</evidence>
<dbReference type="InterPro" id="IPR009081">
    <property type="entry name" value="PP-bd_ACP"/>
</dbReference>
<dbReference type="PROSITE" id="PS52004">
    <property type="entry name" value="KS3_2"/>
    <property type="match status" value="1"/>
</dbReference>
<feature type="domain" description="Ketosynthase family 3 (KS3)" evidence="8">
    <location>
        <begin position="11"/>
        <end position="424"/>
    </location>
</feature>
<dbReference type="Pfam" id="PF00550">
    <property type="entry name" value="PP-binding"/>
    <property type="match status" value="1"/>
</dbReference>
<keyword evidence="2" id="KW-0597">Phosphoprotein</keyword>
<dbReference type="CDD" id="cd00833">
    <property type="entry name" value="PKS"/>
    <property type="match status" value="1"/>
</dbReference>
<dbReference type="SUPFAM" id="SSF47336">
    <property type="entry name" value="ACP-like"/>
    <property type="match status" value="1"/>
</dbReference>
<dbReference type="Pfam" id="PF00698">
    <property type="entry name" value="Acyl_transf_1"/>
    <property type="match status" value="1"/>
</dbReference>
<dbReference type="GO" id="GO:0031177">
    <property type="term" value="F:phosphopantetheine binding"/>
    <property type="evidence" value="ECO:0007669"/>
    <property type="project" value="InterPro"/>
</dbReference>
<evidence type="ECO:0000256" key="6">
    <source>
        <dbReference type="ARBA" id="ARBA00023315"/>
    </source>
</evidence>
<dbReference type="SUPFAM" id="SSF52151">
    <property type="entry name" value="FabD/lysophospholipase-like"/>
    <property type="match status" value="1"/>
</dbReference>
<dbReference type="RefSeq" id="WP_152171808.1">
    <property type="nucleotide sequence ID" value="NZ_CP045096.1"/>
</dbReference>
<name>A0A5P8KCC8_9ACTN</name>
<organism evidence="9 10">
    <name type="scientific">Streptomyces phaeolivaceus</name>
    <dbReference type="NCBI Taxonomy" id="2653200"/>
    <lineage>
        <taxon>Bacteria</taxon>
        <taxon>Bacillati</taxon>
        <taxon>Actinomycetota</taxon>
        <taxon>Actinomycetes</taxon>
        <taxon>Kitasatosporales</taxon>
        <taxon>Streptomycetaceae</taxon>
        <taxon>Streptomyces</taxon>
    </lineage>
</organism>
<dbReference type="Proteomes" id="UP000327294">
    <property type="component" value="Chromosome"/>
</dbReference>
<dbReference type="InterPro" id="IPR018201">
    <property type="entry name" value="Ketoacyl_synth_AS"/>
</dbReference>
<dbReference type="PROSITE" id="PS00606">
    <property type="entry name" value="KS3_1"/>
    <property type="match status" value="1"/>
</dbReference>
<dbReference type="SUPFAM" id="SSF55048">
    <property type="entry name" value="Probable ACP-binding domain of malonyl-CoA ACP transacylase"/>
    <property type="match status" value="1"/>
</dbReference>
<sequence length="985" mass="103377">MSFTDDLGDGSAAVAVIGMAGRYPGTADTAEFWEHLLTGRDLITRFPEAGDGRAVPAYGIVPEAEWFDAAFFGYSPAEALLLDPQQRVFLECCAEALERGGCVPAGQPGPIGVYAGSGASSYVEQLRADPAVAGVVPDWHLQLATGVDFLTTRAAYKLGLTGPAVTVQTACSTSLVAVHLAVQALLAGDCSLALAGGISLRTPHPVVIPPEDGIFSPDGYCRPFDADARGTVAADGAGVVLLKRLSDALTDGDHVHAVIRGSAVNNDGIDKVGFTAPSVAGQTTAIRTAYAVAGVDMGTVGYVETHGTGTPMGDPIEISALTNAFRADTDRVGFCRIGSVKSNIGHTDTASGVIGLIKTVLAVEHGIIPASLHFTTPNKEIDLASGPFVLNDRPTPWPRTDTPRRAGVNSLGIGGTNAHVVVEQPPPPAAPPARAGEALPQLLVLSAPSSQGLAASAERLADHLAQRPEVPLADVAWTLQSARTAHGHRLHVVGEEPAGAARLLRRAAGRGPRRTAPSEVTFLFPGQGGQHPGMGRELYAWSAAFRERVDICTAVLGAELGTAVRTALLTDVDDPRRLETVREQLETMELAQPVLFTLEYSLAGLWQSLGISPTRVLGHSLGAYTAACTAGVLTVDDALALVVERGRLLGGLPAGAMLAVALSPAELGPLLTDGLSIAAVNGASQCVVSGPAEATEAFREELAGRDVDTRRLRISSAAHSGLVEAVLEEFDARVRAVRVYDPAVPWISDSHGRPVTADEVRDPGYWTGHLRHTVRFDQALETALKEPGVLLEVGPGHTLATLTRRHRSASDDHRVLSSLPHAVEGTSAHTAVLDTAGELWRHGFDLAWERMHPSARCRTALPTYPFQRRRYAPGPAVPESLAQVAALRDAEPPAALLDQDADPAPVGVPGHERDGSARLAKAFCDVLGLDGIGPDDDFFEAGGDSLIATRLASLVQREFGVKVTVRTILLAPSVSRLLPHLLPEE</sequence>
<dbReference type="SMART" id="SM00823">
    <property type="entry name" value="PKS_PP"/>
    <property type="match status" value="1"/>
</dbReference>
<dbReference type="InterPro" id="IPR020806">
    <property type="entry name" value="PKS_PP-bd"/>
</dbReference>
<dbReference type="InterPro" id="IPR029058">
    <property type="entry name" value="AB_hydrolase_fold"/>
</dbReference>
<dbReference type="InterPro" id="IPR014043">
    <property type="entry name" value="Acyl_transferase_dom"/>
</dbReference>
<gene>
    <name evidence="9" type="ORF">F9278_34565</name>
</gene>
<dbReference type="Pfam" id="PF16197">
    <property type="entry name" value="KAsynt_C_assoc"/>
    <property type="match status" value="1"/>
</dbReference>
<dbReference type="Gene3D" id="3.40.50.1820">
    <property type="entry name" value="alpha/beta hydrolase"/>
    <property type="match status" value="1"/>
</dbReference>
<dbReference type="SMART" id="SM00827">
    <property type="entry name" value="PKS_AT"/>
    <property type="match status" value="1"/>
</dbReference>
<protein>
    <submittedName>
        <fullName evidence="9">Acyltransferase domain-containing protein</fullName>
    </submittedName>
</protein>
<dbReference type="GO" id="GO:0006633">
    <property type="term" value="P:fatty acid biosynthetic process"/>
    <property type="evidence" value="ECO:0007669"/>
    <property type="project" value="InterPro"/>
</dbReference>
<keyword evidence="1" id="KW-0596">Phosphopantetheine</keyword>
<evidence type="ECO:0000256" key="1">
    <source>
        <dbReference type="ARBA" id="ARBA00022450"/>
    </source>
</evidence>
<dbReference type="PANTHER" id="PTHR43775">
    <property type="entry name" value="FATTY ACID SYNTHASE"/>
    <property type="match status" value="1"/>
</dbReference>
<dbReference type="Gene3D" id="3.40.366.10">
    <property type="entry name" value="Malonyl-Coenzyme A Acyl Carrier Protein, domain 2"/>
    <property type="match status" value="1"/>
</dbReference>
<keyword evidence="6 9" id="KW-0012">Acyltransferase</keyword>
<dbReference type="PROSITE" id="PS00012">
    <property type="entry name" value="PHOSPHOPANTETHEINE"/>
    <property type="match status" value="1"/>
</dbReference>
<dbReference type="InterPro" id="IPR014030">
    <property type="entry name" value="Ketoacyl_synth_N"/>
</dbReference>
<dbReference type="PANTHER" id="PTHR43775:SF51">
    <property type="entry name" value="INACTIVE PHENOLPHTHIOCEROL SYNTHESIS POLYKETIDE SYNTHASE TYPE I PKS1-RELATED"/>
    <property type="match status" value="1"/>
</dbReference>
<dbReference type="SMART" id="SM00825">
    <property type="entry name" value="PKS_KS"/>
    <property type="match status" value="1"/>
</dbReference>
<evidence type="ECO:0000259" key="8">
    <source>
        <dbReference type="PROSITE" id="PS52004"/>
    </source>
</evidence>
<keyword evidence="5" id="KW-0511">Multifunctional enzyme</keyword>
<dbReference type="PROSITE" id="PS50075">
    <property type="entry name" value="CARRIER"/>
    <property type="match status" value="1"/>
</dbReference>
<reference evidence="9 10" key="1">
    <citation type="submission" date="2019-10" db="EMBL/GenBank/DDBJ databases">
        <title>Streptomyces sp. strain GY16 isolated from leaves of Broussonetia papyrifera.</title>
        <authorList>
            <person name="Mo P."/>
        </authorList>
    </citation>
    <scope>NUCLEOTIDE SEQUENCE [LARGE SCALE GENOMIC DNA]</scope>
    <source>
        <strain evidence="9 10">GY16</strain>
    </source>
</reference>
<keyword evidence="10" id="KW-1185">Reference proteome</keyword>
<proteinExistence type="predicted"/>
<dbReference type="InterPro" id="IPR014031">
    <property type="entry name" value="Ketoacyl_synth_C"/>
</dbReference>
<dbReference type="Gene3D" id="3.40.47.10">
    <property type="match status" value="1"/>
</dbReference>
<dbReference type="Pfam" id="PF00109">
    <property type="entry name" value="ketoacyl-synt"/>
    <property type="match status" value="1"/>
</dbReference>
<evidence type="ECO:0000313" key="9">
    <source>
        <dbReference type="EMBL" id="QFR00453.1"/>
    </source>
</evidence>
<dbReference type="InterPro" id="IPR016035">
    <property type="entry name" value="Acyl_Trfase/lysoPLipase"/>
</dbReference>
<dbReference type="InterPro" id="IPR006162">
    <property type="entry name" value="Ppantetheine_attach_site"/>
</dbReference>
<evidence type="ECO:0000256" key="4">
    <source>
        <dbReference type="ARBA" id="ARBA00023194"/>
    </source>
</evidence>
<evidence type="ECO:0000256" key="3">
    <source>
        <dbReference type="ARBA" id="ARBA00022679"/>
    </source>
</evidence>
<dbReference type="EMBL" id="CP045096">
    <property type="protein sequence ID" value="QFR00453.1"/>
    <property type="molecule type" value="Genomic_DNA"/>
</dbReference>
<dbReference type="KEGG" id="sphv:F9278_34565"/>
<dbReference type="InterPro" id="IPR050091">
    <property type="entry name" value="PKS_NRPS_Biosynth_Enz"/>
</dbReference>
<dbReference type="InterPro" id="IPR016039">
    <property type="entry name" value="Thiolase-like"/>
</dbReference>
<dbReference type="InterPro" id="IPR016036">
    <property type="entry name" value="Malonyl_transacylase_ACP-bd"/>
</dbReference>
<dbReference type="GO" id="GO:0004312">
    <property type="term" value="F:fatty acid synthase activity"/>
    <property type="evidence" value="ECO:0007669"/>
    <property type="project" value="TreeGrafter"/>
</dbReference>
<dbReference type="InterPro" id="IPR001227">
    <property type="entry name" value="Ac_transferase_dom_sf"/>
</dbReference>
<evidence type="ECO:0000259" key="7">
    <source>
        <dbReference type="PROSITE" id="PS50075"/>
    </source>
</evidence>
<keyword evidence="3 9" id="KW-0808">Transferase</keyword>
<dbReference type="AlphaFoldDB" id="A0A5P8KCC8"/>
<dbReference type="SUPFAM" id="SSF53901">
    <property type="entry name" value="Thiolase-like"/>
    <property type="match status" value="1"/>
</dbReference>
<dbReference type="InterPro" id="IPR032821">
    <property type="entry name" value="PKS_assoc"/>
</dbReference>
<keyword evidence="4" id="KW-0045">Antibiotic biosynthesis</keyword>
<dbReference type="GO" id="GO:0017000">
    <property type="term" value="P:antibiotic biosynthetic process"/>
    <property type="evidence" value="ECO:0007669"/>
    <property type="project" value="UniProtKB-KW"/>
</dbReference>
<dbReference type="InterPro" id="IPR020841">
    <property type="entry name" value="PKS_Beta-ketoAc_synthase_dom"/>
</dbReference>
<dbReference type="Gene3D" id="3.30.70.3290">
    <property type="match status" value="1"/>
</dbReference>
<dbReference type="InterPro" id="IPR036736">
    <property type="entry name" value="ACP-like_sf"/>
</dbReference>